<evidence type="ECO:0008006" key="3">
    <source>
        <dbReference type="Google" id="ProtNLM"/>
    </source>
</evidence>
<organism evidence="1 2">
    <name type="scientific">Candidatus Desulfatibia vada</name>
    <dbReference type="NCBI Taxonomy" id="2841696"/>
    <lineage>
        <taxon>Bacteria</taxon>
        <taxon>Pseudomonadati</taxon>
        <taxon>Thermodesulfobacteriota</taxon>
        <taxon>Desulfobacteria</taxon>
        <taxon>Desulfobacterales</taxon>
        <taxon>Desulfobacterales incertae sedis</taxon>
        <taxon>Candidatus Desulfatibia</taxon>
    </lineage>
</organism>
<protein>
    <recommendedName>
        <fullName evidence="3">Universal stress protein</fullName>
    </recommendedName>
</protein>
<name>A0A8J6TJG9_9BACT</name>
<comment type="caution">
    <text evidence="1">The sequence shown here is derived from an EMBL/GenBank/DDBJ whole genome shotgun (WGS) entry which is preliminary data.</text>
</comment>
<evidence type="ECO:0000313" key="1">
    <source>
        <dbReference type="EMBL" id="MBC8430909.1"/>
    </source>
</evidence>
<reference evidence="1 2" key="1">
    <citation type="submission" date="2020-08" db="EMBL/GenBank/DDBJ databases">
        <title>Bridging the membrane lipid divide: bacteria of the FCB group superphylum have the potential to synthesize archaeal ether lipids.</title>
        <authorList>
            <person name="Villanueva L."/>
            <person name="Von Meijenfeldt F.A.B."/>
            <person name="Westbye A.B."/>
            <person name="Yadav S."/>
            <person name="Hopmans E.C."/>
            <person name="Dutilh B.E."/>
            <person name="Sinninghe Damste J.S."/>
        </authorList>
    </citation>
    <scope>NUCLEOTIDE SEQUENCE [LARGE SCALE GENOMIC DNA]</scope>
    <source>
        <strain evidence="1">NIOZ-UU17</strain>
    </source>
</reference>
<dbReference type="SUPFAM" id="SSF52402">
    <property type="entry name" value="Adenine nucleotide alpha hydrolases-like"/>
    <property type="match status" value="1"/>
</dbReference>
<evidence type="ECO:0000313" key="2">
    <source>
        <dbReference type="Proteomes" id="UP000605201"/>
    </source>
</evidence>
<gene>
    <name evidence="1" type="ORF">H8D96_03220</name>
</gene>
<dbReference type="EMBL" id="JACNIG010000093">
    <property type="protein sequence ID" value="MBC8430909.1"/>
    <property type="molecule type" value="Genomic_DNA"/>
</dbReference>
<dbReference type="InterPro" id="IPR014729">
    <property type="entry name" value="Rossmann-like_a/b/a_fold"/>
</dbReference>
<sequence>MAGILEKLKQKVLGVSGKMDQYQEAITFAEAGESDHAREVLQMQPESKKTEKLLVVGQEGTFSREMIDYALDMAKRMSYEIVALNTAPFSCDTFKLFSSSRDQLCTDFQELATKNADVFQKEAAREGISFSHMIKFSEIDEAIESVCKELGQVAFVVSESQEQQADSRIEQGERLQQKLFVYSVI</sequence>
<accession>A0A8J6TJG9</accession>
<proteinExistence type="predicted"/>
<dbReference type="Proteomes" id="UP000605201">
    <property type="component" value="Unassembled WGS sequence"/>
</dbReference>
<dbReference type="Gene3D" id="3.40.50.620">
    <property type="entry name" value="HUPs"/>
    <property type="match status" value="1"/>
</dbReference>
<dbReference type="AlphaFoldDB" id="A0A8J6TJG9"/>